<dbReference type="RefSeq" id="WP_345353585.1">
    <property type="nucleotide sequence ID" value="NZ_BAABFB010000097.1"/>
</dbReference>
<dbReference type="EMBL" id="BAABFB010000097">
    <property type="protein sequence ID" value="GAA4491735.1"/>
    <property type="molecule type" value="Genomic_DNA"/>
</dbReference>
<keyword evidence="6" id="KW-1185">Reference proteome</keyword>
<dbReference type="PANTHER" id="PTHR11941:SF54">
    <property type="entry name" value="ENOYL-COA HYDRATASE, MITOCHONDRIAL"/>
    <property type="match status" value="1"/>
</dbReference>
<comment type="caution">
    <text evidence="5">The sequence shown here is derived from an EMBL/GenBank/DDBJ whole genome shotgun (WGS) entry which is preliminary data.</text>
</comment>
<dbReference type="InterPro" id="IPR001753">
    <property type="entry name" value="Enoyl-CoA_hydra/iso"/>
</dbReference>
<dbReference type="CDD" id="cd06558">
    <property type="entry name" value="crotonase-like"/>
    <property type="match status" value="1"/>
</dbReference>
<dbReference type="InterPro" id="IPR029045">
    <property type="entry name" value="ClpP/crotonase-like_dom_sf"/>
</dbReference>
<proteinExistence type="inferred from homology"/>
<dbReference type="Proteomes" id="UP001501183">
    <property type="component" value="Unassembled WGS sequence"/>
</dbReference>
<evidence type="ECO:0000256" key="1">
    <source>
        <dbReference type="ARBA" id="ARBA00005254"/>
    </source>
</evidence>
<keyword evidence="2" id="KW-0456">Lyase</keyword>
<dbReference type="SUPFAM" id="SSF52096">
    <property type="entry name" value="ClpP/crotonase"/>
    <property type="match status" value="1"/>
</dbReference>
<evidence type="ECO:0000256" key="3">
    <source>
        <dbReference type="ARBA" id="ARBA00023709"/>
    </source>
</evidence>
<sequence>MAIRYEKEDHVVTIMIDRYDKRNALDVEHSQGLIAAWKAFDADPDAWVAIVTGVQDAFCAGGDLAVMGRIAEELRTTGASPTRDALRDPDGGSPTLKGIDIYKPIIAAVNGLCIAGGMELLGGTDIRIASSSAYFQIAEPRRGLIAGGGTTSRLPRQLTWPAAMELLLLANRVDAERAETLGLVNLVVPPEDLMDTARRIAQEITRSAPLAIQGTKKSALLGLQAGSLAEAFAIEDQVYGEVFATRDATEGTAAFLEKREPTWKGN</sequence>
<evidence type="ECO:0000313" key="5">
    <source>
        <dbReference type="EMBL" id="GAA4491735.1"/>
    </source>
</evidence>
<dbReference type="Pfam" id="PF00378">
    <property type="entry name" value="ECH_1"/>
    <property type="match status" value="1"/>
</dbReference>
<name>A0ABP8PUV6_9NOCA</name>
<comment type="similarity">
    <text evidence="1">Belongs to the enoyl-CoA hydratase/isomerase family.</text>
</comment>
<dbReference type="Gene3D" id="3.90.226.10">
    <property type="entry name" value="2-enoyl-CoA Hydratase, Chain A, domain 1"/>
    <property type="match status" value="1"/>
</dbReference>
<reference evidence="6" key="1">
    <citation type="journal article" date="2019" name="Int. J. Syst. Evol. Microbiol.">
        <title>The Global Catalogue of Microorganisms (GCM) 10K type strain sequencing project: providing services to taxonomists for standard genome sequencing and annotation.</title>
        <authorList>
            <consortium name="The Broad Institute Genomics Platform"/>
            <consortium name="The Broad Institute Genome Sequencing Center for Infectious Disease"/>
            <person name="Wu L."/>
            <person name="Ma J."/>
        </authorList>
    </citation>
    <scope>NUCLEOTIDE SEQUENCE [LARGE SCALE GENOMIC DNA]</scope>
    <source>
        <strain evidence="6">JCM 32206</strain>
    </source>
</reference>
<dbReference type="InterPro" id="IPR014748">
    <property type="entry name" value="Enoyl-CoA_hydra_C"/>
</dbReference>
<evidence type="ECO:0000256" key="2">
    <source>
        <dbReference type="ARBA" id="ARBA00023239"/>
    </source>
</evidence>
<organism evidence="5 6">
    <name type="scientific">Rhodococcus olei</name>
    <dbReference type="NCBI Taxonomy" id="2161675"/>
    <lineage>
        <taxon>Bacteria</taxon>
        <taxon>Bacillati</taxon>
        <taxon>Actinomycetota</taxon>
        <taxon>Actinomycetes</taxon>
        <taxon>Mycobacteriales</taxon>
        <taxon>Nocardiaceae</taxon>
        <taxon>Rhodococcus</taxon>
    </lineage>
</organism>
<gene>
    <name evidence="5" type="ORF">GCM10023094_56410</name>
</gene>
<protein>
    <submittedName>
        <fullName evidence="5">Enoyl-CoA hydratase/isomerase family protein</fullName>
    </submittedName>
</protein>
<evidence type="ECO:0000256" key="4">
    <source>
        <dbReference type="ARBA" id="ARBA00023717"/>
    </source>
</evidence>
<dbReference type="PANTHER" id="PTHR11941">
    <property type="entry name" value="ENOYL-COA HYDRATASE-RELATED"/>
    <property type="match status" value="1"/>
</dbReference>
<accession>A0ABP8PUV6</accession>
<comment type="catalytic activity">
    <reaction evidence="3">
        <text>a (3S)-3-hydroxyacyl-CoA = a (2E)-enoyl-CoA + H2O</text>
        <dbReference type="Rhea" id="RHEA:16105"/>
        <dbReference type="ChEBI" id="CHEBI:15377"/>
        <dbReference type="ChEBI" id="CHEBI:57318"/>
        <dbReference type="ChEBI" id="CHEBI:58856"/>
        <dbReference type="EC" id="4.2.1.17"/>
    </reaction>
</comment>
<comment type="catalytic activity">
    <reaction evidence="4">
        <text>a 4-saturated-(3S)-3-hydroxyacyl-CoA = a (3E)-enoyl-CoA + H2O</text>
        <dbReference type="Rhea" id="RHEA:20724"/>
        <dbReference type="ChEBI" id="CHEBI:15377"/>
        <dbReference type="ChEBI" id="CHEBI:58521"/>
        <dbReference type="ChEBI" id="CHEBI:137480"/>
        <dbReference type="EC" id="4.2.1.17"/>
    </reaction>
</comment>
<dbReference type="Gene3D" id="1.10.12.10">
    <property type="entry name" value="Lyase 2-enoyl-coa Hydratase, Chain A, domain 2"/>
    <property type="match status" value="1"/>
</dbReference>
<evidence type="ECO:0000313" key="6">
    <source>
        <dbReference type="Proteomes" id="UP001501183"/>
    </source>
</evidence>